<gene>
    <name evidence="9" type="ORF">H8792_008500</name>
</gene>
<evidence type="ECO:0000259" key="8">
    <source>
        <dbReference type="Pfam" id="PF02108"/>
    </source>
</evidence>
<evidence type="ECO:0000256" key="6">
    <source>
        <dbReference type="ARBA" id="ARBA00022927"/>
    </source>
</evidence>
<keyword evidence="6" id="KW-0653">Protein transport</keyword>
<keyword evidence="7" id="KW-1006">Bacterial flagellum protein export</keyword>
<proteinExistence type="inferred from homology"/>
<comment type="similarity">
    <text evidence="2">Belongs to the FliH family.</text>
</comment>
<dbReference type="EMBL" id="JACBGI020000016">
    <property type="protein sequence ID" value="MBF6058379.1"/>
    <property type="molecule type" value="Genomic_DNA"/>
</dbReference>
<evidence type="ECO:0000313" key="9">
    <source>
        <dbReference type="EMBL" id="MBF6058379.1"/>
    </source>
</evidence>
<dbReference type="Proteomes" id="UP001193680">
    <property type="component" value="Unassembled WGS sequence"/>
</dbReference>
<comment type="function">
    <text evidence="1">Needed for flagellar regrowth and assembly.</text>
</comment>
<organism evidence="9 10">
    <name type="scientific">Thiomicrorhabdus heinhorstiae</name>
    <dbReference type="NCBI Taxonomy" id="2748010"/>
    <lineage>
        <taxon>Bacteria</taxon>
        <taxon>Pseudomonadati</taxon>
        <taxon>Pseudomonadota</taxon>
        <taxon>Gammaproteobacteria</taxon>
        <taxon>Thiotrichales</taxon>
        <taxon>Piscirickettsiaceae</taxon>
        <taxon>Thiomicrorhabdus</taxon>
    </lineage>
</organism>
<keyword evidence="10" id="KW-1185">Reference proteome</keyword>
<protein>
    <recommendedName>
        <fullName evidence="3">Flagellar assembly protein FliH</fullName>
    </recommendedName>
</protein>
<dbReference type="Pfam" id="PF02108">
    <property type="entry name" value="FliH"/>
    <property type="match status" value="1"/>
</dbReference>
<evidence type="ECO:0000256" key="7">
    <source>
        <dbReference type="ARBA" id="ARBA00023225"/>
    </source>
</evidence>
<evidence type="ECO:0000313" key="10">
    <source>
        <dbReference type="Proteomes" id="UP001193680"/>
    </source>
</evidence>
<dbReference type="InterPro" id="IPR018035">
    <property type="entry name" value="Flagellar_FliH/T3SS_HrpE"/>
</dbReference>
<dbReference type="InterPro" id="IPR051472">
    <property type="entry name" value="T3SS_Stator/FliH"/>
</dbReference>
<evidence type="ECO:0000256" key="4">
    <source>
        <dbReference type="ARBA" id="ARBA00022448"/>
    </source>
</evidence>
<dbReference type="RefSeq" id="WP_185978519.1">
    <property type="nucleotide sequence ID" value="NZ_JACBGI020000016.1"/>
</dbReference>
<evidence type="ECO:0000256" key="1">
    <source>
        <dbReference type="ARBA" id="ARBA00003041"/>
    </source>
</evidence>
<evidence type="ECO:0000256" key="3">
    <source>
        <dbReference type="ARBA" id="ARBA00016507"/>
    </source>
</evidence>
<reference evidence="9 10" key="2">
    <citation type="submission" date="2020-11" db="EMBL/GenBank/DDBJ databases">
        <title>Sulfur oxidizing isolate from Hospital Hole Sinkhole.</title>
        <authorList>
            <person name="Scott K.M."/>
        </authorList>
    </citation>
    <scope>NUCLEOTIDE SEQUENCE [LARGE SCALE GENOMIC DNA]</scope>
    <source>
        <strain evidence="9 10">HH1</strain>
    </source>
</reference>
<keyword evidence="5" id="KW-1005">Bacterial flagellum biogenesis</keyword>
<sequence length="285" mass="32495">MNDSSFTAFDLQRKQDDKVVPLKTRLLRQEDLEQDVAAWRPKNFASKPKASAVEKVPPSAIDPQVEAELRAELEKEYAARQEAWQKQVYEEAFQQGFQQGLQKGEEEGRQQGEDRAMQSVRQAAEVDLQRLQKLVESLLAPYEVLKEGLLGELTEFSFHIAEAVVKQQIEQHPQWIVDAIEKAVEALPENEDDSLKIFLNPEDLAFLQKMQYEALQNWQLEQNAELNRGECLVKQVHSQVANLWSTRLDEIMQNYRRPVAVEGLAEKNAALNAGDLADNLADEPS</sequence>
<dbReference type="PANTHER" id="PTHR34982:SF1">
    <property type="entry name" value="FLAGELLAR ASSEMBLY PROTEIN FLIH"/>
    <property type="match status" value="1"/>
</dbReference>
<comment type="caution">
    <text evidence="9">The sequence shown here is derived from an EMBL/GenBank/DDBJ whole genome shotgun (WGS) entry which is preliminary data.</text>
</comment>
<dbReference type="PANTHER" id="PTHR34982">
    <property type="entry name" value="YOP PROTEINS TRANSLOCATION PROTEIN L"/>
    <property type="match status" value="1"/>
</dbReference>
<keyword evidence="4" id="KW-0813">Transport</keyword>
<evidence type="ECO:0000256" key="2">
    <source>
        <dbReference type="ARBA" id="ARBA00006602"/>
    </source>
</evidence>
<name>A0ABS0BZG6_9GAMM</name>
<feature type="domain" description="Flagellar assembly protein FliH/Type III secretion system HrpE" evidence="8">
    <location>
        <begin position="128"/>
        <end position="250"/>
    </location>
</feature>
<accession>A0ABS0BZG6</accession>
<reference evidence="9 10" key="1">
    <citation type="submission" date="2020-06" db="EMBL/GenBank/DDBJ databases">
        <authorList>
            <person name="Scott K."/>
        </authorList>
    </citation>
    <scope>NUCLEOTIDE SEQUENCE [LARGE SCALE GENOMIC DNA]</scope>
    <source>
        <strain evidence="9 10">HH1</strain>
    </source>
</reference>
<evidence type="ECO:0000256" key="5">
    <source>
        <dbReference type="ARBA" id="ARBA00022795"/>
    </source>
</evidence>